<dbReference type="AlphaFoldDB" id="A0A502DU82"/>
<reference evidence="2 3" key="1">
    <citation type="journal article" date="2019" name="Environ. Microbiol.">
        <title>Species interactions and distinct microbial communities in high Arctic permafrost affected cryosols are associated with the CH4 and CO2 gas fluxes.</title>
        <authorList>
            <person name="Altshuler I."/>
            <person name="Hamel J."/>
            <person name="Turney S."/>
            <person name="Magnuson E."/>
            <person name="Levesque R."/>
            <person name="Greer C."/>
            <person name="Whyte L.G."/>
        </authorList>
    </citation>
    <scope>NUCLEOTIDE SEQUENCE [LARGE SCALE GENOMIC DNA]</scope>
    <source>
        <strain evidence="2 3">S06.C</strain>
    </source>
</reference>
<dbReference type="GO" id="GO:0009882">
    <property type="term" value="F:blue light photoreceptor activity"/>
    <property type="evidence" value="ECO:0007669"/>
    <property type="project" value="InterPro"/>
</dbReference>
<dbReference type="OrthoDB" id="8586885at2"/>
<dbReference type="Pfam" id="PF04940">
    <property type="entry name" value="BLUF"/>
    <property type="match status" value="1"/>
</dbReference>
<organism evidence="2 3">
    <name type="scientific">Variovorax guangxiensis</name>
    <dbReference type="NCBI Taxonomy" id="1775474"/>
    <lineage>
        <taxon>Bacteria</taxon>
        <taxon>Pseudomonadati</taxon>
        <taxon>Pseudomonadota</taxon>
        <taxon>Betaproteobacteria</taxon>
        <taxon>Burkholderiales</taxon>
        <taxon>Comamonadaceae</taxon>
        <taxon>Variovorax</taxon>
    </lineage>
</organism>
<gene>
    <name evidence="2" type="ORF">EAH82_07210</name>
</gene>
<dbReference type="InterPro" id="IPR036046">
    <property type="entry name" value="Acylphosphatase-like_dom_sf"/>
</dbReference>
<feature type="domain" description="BLUF" evidence="1">
    <location>
        <begin position="6"/>
        <end position="97"/>
    </location>
</feature>
<accession>A0A502DU82</accession>
<dbReference type="PROSITE" id="PS50925">
    <property type="entry name" value="BLUF"/>
    <property type="match status" value="1"/>
</dbReference>
<evidence type="ECO:0000313" key="2">
    <source>
        <dbReference type="EMBL" id="TPG28584.1"/>
    </source>
</evidence>
<dbReference type="GO" id="GO:0071949">
    <property type="term" value="F:FAD binding"/>
    <property type="evidence" value="ECO:0007669"/>
    <property type="project" value="InterPro"/>
</dbReference>
<dbReference type="EMBL" id="RCZI01000002">
    <property type="protein sequence ID" value="TPG28584.1"/>
    <property type="molecule type" value="Genomic_DNA"/>
</dbReference>
<evidence type="ECO:0000259" key="1">
    <source>
        <dbReference type="PROSITE" id="PS50925"/>
    </source>
</evidence>
<proteinExistence type="predicted"/>
<sequence length="133" mass="14654">MSPLPLHEILYCSVLSEGQSPNIVGQIAAQARARNAARDVTGLLVFDGMHFCQHLEGPADAVLHLLDRLQQDPRHTAVRVVYEGPCTERRYRRFDLGFAQTADPDDMAGIQALDGEAALRRFLALQPGFDING</sequence>
<name>A0A502DU82_9BURK</name>
<protein>
    <submittedName>
        <fullName evidence="2">BLUF domain-containing protein</fullName>
    </submittedName>
</protein>
<comment type="caution">
    <text evidence="2">The sequence shown here is derived from an EMBL/GenBank/DDBJ whole genome shotgun (WGS) entry which is preliminary data.</text>
</comment>
<dbReference type="SUPFAM" id="SSF54975">
    <property type="entry name" value="Acylphosphatase/BLUF domain-like"/>
    <property type="match status" value="1"/>
</dbReference>
<dbReference type="SMART" id="SM01034">
    <property type="entry name" value="BLUF"/>
    <property type="match status" value="1"/>
</dbReference>
<dbReference type="InterPro" id="IPR007024">
    <property type="entry name" value="BLUF_domain"/>
</dbReference>
<evidence type="ECO:0000313" key="3">
    <source>
        <dbReference type="Proteomes" id="UP000319212"/>
    </source>
</evidence>
<dbReference type="RefSeq" id="WP_140840220.1">
    <property type="nucleotide sequence ID" value="NZ_RCZI01000002.1"/>
</dbReference>
<dbReference type="Gene3D" id="3.30.70.100">
    <property type="match status" value="1"/>
</dbReference>
<dbReference type="Proteomes" id="UP000319212">
    <property type="component" value="Unassembled WGS sequence"/>
</dbReference>